<dbReference type="PROSITE" id="PS50835">
    <property type="entry name" value="IG_LIKE"/>
    <property type="match status" value="1"/>
</dbReference>
<keyword evidence="16" id="KW-0393">Immunoglobulin domain</keyword>
<feature type="disulfide bond" evidence="24">
    <location>
        <begin position="180"/>
        <end position="201"/>
    </location>
</feature>
<dbReference type="InterPro" id="IPR001304">
    <property type="entry name" value="C-type_lectin-like"/>
</dbReference>
<evidence type="ECO:0000259" key="29">
    <source>
        <dbReference type="PROSITE" id="PS50963"/>
    </source>
</evidence>
<dbReference type="Pfam" id="PF07686">
    <property type="entry name" value="V-set"/>
    <property type="match status" value="1"/>
</dbReference>
<dbReference type="InterPro" id="IPR036179">
    <property type="entry name" value="Ig-like_dom_sf"/>
</dbReference>
<dbReference type="InterPro" id="IPR000538">
    <property type="entry name" value="Link_dom"/>
</dbReference>
<keyword evidence="8" id="KW-0430">Lectin</keyword>
<dbReference type="GO" id="GO:0007155">
    <property type="term" value="P:cell adhesion"/>
    <property type="evidence" value="ECO:0007669"/>
    <property type="project" value="InterPro"/>
</dbReference>
<keyword evidence="3" id="KW-0964">Secreted</keyword>
<dbReference type="GO" id="GO:0016020">
    <property type="term" value="C:membrane"/>
    <property type="evidence" value="ECO:0007669"/>
    <property type="project" value="UniProtKB-ARBA"/>
</dbReference>
<dbReference type="Pfam" id="PF00193">
    <property type="entry name" value="Xlink"/>
    <property type="match status" value="2"/>
</dbReference>
<keyword evidence="7" id="KW-0732">Signal</keyword>
<dbReference type="PRINTS" id="PR01265">
    <property type="entry name" value="LINKMODULE"/>
</dbReference>
<evidence type="ECO:0000256" key="22">
    <source>
        <dbReference type="PROSITE-ProRule" id="PRU00076"/>
    </source>
</evidence>
<dbReference type="OMA" id="CAVNICA"/>
<dbReference type="GO" id="GO:0072534">
    <property type="term" value="C:perineuronal net"/>
    <property type="evidence" value="ECO:0007669"/>
    <property type="project" value="TreeGrafter"/>
</dbReference>
<evidence type="ECO:0000256" key="13">
    <source>
        <dbReference type="ARBA" id="ARBA00023180"/>
    </source>
</evidence>
<reference evidence="30 31" key="1">
    <citation type="journal article" date="2011" name="Genome Biol. Evol.">
        <title>Integration of the genetic map and genome assembly of fugu facilitates insights into distinct features of genome evolution in teleosts and mammals.</title>
        <authorList>
            <person name="Kai W."/>
            <person name="Kikuchi K."/>
            <person name="Tohari S."/>
            <person name="Chew A.K."/>
            <person name="Tay A."/>
            <person name="Fujiwara A."/>
            <person name="Hosoya S."/>
            <person name="Suetake H."/>
            <person name="Naruse K."/>
            <person name="Brenner S."/>
            <person name="Suzuki Y."/>
            <person name="Venkatesh B."/>
        </authorList>
    </citation>
    <scope>NUCLEOTIDE SEQUENCE [LARGE SCALE GENOMIC DNA]</scope>
</reference>
<dbReference type="InterPro" id="IPR013106">
    <property type="entry name" value="Ig_V-set"/>
</dbReference>
<proteinExistence type="predicted"/>
<dbReference type="PROSITE" id="PS50923">
    <property type="entry name" value="SUSHI"/>
    <property type="match status" value="1"/>
</dbReference>
<evidence type="ECO:0000256" key="2">
    <source>
        <dbReference type="ARBA" id="ARBA00004593"/>
    </source>
</evidence>
<dbReference type="CDD" id="cd03517">
    <property type="entry name" value="Link_domain_CSPGs_modules_1_3"/>
    <property type="match status" value="1"/>
</dbReference>
<protein>
    <recommendedName>
        <fullName evidence="18">Versican core protein</fullName>
    </recommendedName>
    <alternativeName>
        <fullName evidence="19">Chondroitin sulfate proteoglycan core protein 2</fullName>
    </alternativeName>
    <alternativeName>
        <fullName evidence="20">Large fibroblast proteoglycan</fullName>
    </alternativeName>
    <alternativeName>
        <fullName evidence="21">PG-M</fullName>
    </alternativeName>
</protein>
<dbReference type="GO" id="GO:0001501">
    <property type="term" value="P:skeletal system development"/>
    <property type="evidence" value="ECO:0007669"/>
    <property type="project" value="TreeGrafter"/>
</dbReference>
<feature type="disulfide bond" evidence="23">
    <location>
        <begin position="568"/>
        <end position="595"/>
    </location>
</feature>
<evidence type="ECO:0000256" key="11">
    <source>
        <dbReference type="ARBA" id="ARBA00022974"/>
    </source>
</evidence>
<dbReference type="CDD" id="cd03520">
    <property type="entry name" value="Link_domain_CSPGs_modules_2_4"/>
    <property type="match status" value="1"/>
</dbReference>
<dbReference type="PROSITE" id="PS00615">
    <property type="entry name" value="C_TYPE_LECTIN_1"/>
    <property type="match status" value="1"/>
</dbReference>
<dbReference type="InterPro" id="IPR016187">
    <property type="entry name" value="CTDL_fold"/>
</dbReference>
<keyword evidence="5 22" id="KW-0245">EGF-like domain</keyword>
<accession>H2VEI8</accession>
<dbReference type="GeneTree" id="ENSGT00940000156102"/>
<dbReference type="GO" id="GO:0001750">
    <property type="term" value="C:photoreceptor outer segment"/>
    <property type="evidence" value="ECO:0007669"/>
    <property type="project" value="UniProtKB-SubCell"/>
</dbReference>
<keyword evidence="4" id="KW-0272">Extracellular matrix</keyword>
<feature type="disulfide bond" evidence="22">
    <location>
        <begin position="396"/>
        <end position="405"/>
    </location>
</feature>
<evidence type="ECO:0000256" key="8">
    <source>
        <dbReference type="ARBA" id="ARBA00022734"/>
    </source>
</evidence>
<dbReference type="Pfam" id="PF00008">
    <property type="entry name" value="EGF"/>
    <property type="match status" value="1"/>
</dbReference>
<feature type="domain" description="Ig-like" evidence="27">
    <location>
        <begin position="1"/>
        <end position="130"/>
    </location>
</feature>
<dbReference type="GO" id="GO:0010001">
    <property type="term" value="P:glial cell differentiation"/>
    <property type="evidence" value="ECO:0007669"/>
    <property type="project" value="TreeGrafter"/>
</dbReference>
<dbReference type="STRING" id="31033.ENSTRUP00000047633"/>
<feature type="domain" description="Link" evidence="29">
    <location>
        <begin position="234"/>
        <end position="331"/>
    </location>
</feature>
<dbReference type="SUPFAM" id="SSF57196">
    <property type="entry name" value="EGF/Laminin"/>
    <property type="match status" value="1"/>
</dbReference>
<dbReference type="InterPro" id="IPR003599">
    <property type="entry name" value="Ig_sub"/>
</dbReference>
<evidence type="ECO:0000256" key="6">
    <source>
        <dbReference type="ARBA" id="ARBA00022659"/>
    </source>
</evidence>
<comment type="subcellular location">
    <subcellularLocation>
        <location evidence="1">Cell projection</location>
        <location evidence="1">Cilium</location>
        <location evidence="1">Photoreceptor outer segment</location>
    </subcellularLocation>
    <subcellularLocation>
        <location evidence="2">Secreted</location>
        <location evidence="2">Extracellular space</location>
        <location evidence="2">Extracellular matrix</location>
        <location evidence="2">Interphotoreceptor matrix</location>
    </subcellularLocation>
</comment>
<evidence type="ECO:0000256" key="14">
    <source>
        <dbReference type="ARBA" id="ARBA00023273"/>
    </source>
</evidence>
<dbReference type="SMART" id="SM00406">
    <property type="entry name" value="IGv"/>
    <property type="match status" value="1"/>
</dbReference>
<evidence type="ECO:0000256" key="9">
    <source>
        <dbReference type="ARBA" id="ARBA00022737"/>
    </source>
</evidence>
<dbReference type="Gene3D" id="3.10.100.10">
    <property type="entry name" value="Mannose-Binding Protein A, subunit A"/>
    <property type="match status" value="3"/>
</dbReference>
<dbReference type="InParanoid" id="H2VEI8"/>
<keyword evidence="14" id="KW-0966">Cell projection</keyword>
<feature type="disulfide bond" evidence="23">
    <location>
        <begin position="539"/>
        <end position="582"/>
    </location>
</feature>
<dbReference type="PROSITE" id="PS50041">
    <property type="entry name" value="C_TYPE_LECTIN_2"/>
    <property type="match status" value="1"/>
</dbReference>
<dbReference type="GO" id="GO:0007417">
    <property type="term" value="P:central nervous system development"/>
    <property type="evidence" value="ECO:0007669"/>
    <property type="project" value="TreeGrafter"/>
</dbReference>
<evidence type="ECO:0000256" key="18">
    <source>
        <dbReference type="ARBA" id="ARBA00044099"/>
    </source>
</evidence>
<dbReference type="InterPro" id="IPR000742">
    <property type="entry name" value="EGF"/>
</dbReference>
<keyword evidence="15" id="KW-0373">Hyaluronic acid</keyword>
<evidence type="ECO:0000259" key="25">
    <source>
        <dbReference type="PROSITE" id="PS50026"/>
    </source>
</evidence>
<dbReference type="Pfam" id="PF00084">
    <property type="entry name" value="Sushi"/>
    <property type="match status" value="1"/>
</dbReference>
<keyword evidence="31" id="KW-1185">Reference proteome</keyword>
<comment type="function">
    <text evidence="17">May play a role in intercellular signaling and in connecting cells with the extracellular matrix. May take part in the regulation of cell motility, growth and differentiation. Binds hyaluronic acid.</text>
</comment>
<evidence type="ECO:0000256" key="3">
    <source>
        <dbReference type="ARBA" id="ARBA00022525"/>
    </source>
</evidence>
<dbReference type="PROSITE" id="PS01187">
    <property type="entry name" value="EGF_CA"/>
    <property type="match status" value="1"/>
</dbReference>
<dbReference type="FunFam" id="2.10.25.10:FF:000472">
    <property type="entry name" value="Uncharacterized protein, isoform A"/>
    <property type="match status" value="1"/>
</dbReference>
<dbReference type="InterPro" id="IPR007110">
    <property type="entry name" value="Ig-like_dom"/>
</dbReference>
<evidence type="ECO:0000256" key="15">
    <source>
        <dbReference type="ARBA" id="ARBA00023290"/>
    </source>
</evidence>
<dbReference type="FunFam" id="3.10.100.10:FF:000002">
    <property type="entry name" value="Hyaluronan proteoglycan link protein 1"/>
    <property type="match status" value="1"/>
</dbReference>
<dbReference type="Ensembl" id="ENSTRUT00000047794.3">
    <property type="protein sequence ID" value="ENSTRUP00000047633.3"/>
    <property type="gene ID" value="ENSTRUG00000018602.3"/>
</dbReference>
<dbReference type="GO" id="GO:0045202">
    <property type="term" value="C:synapse"/>
    <property type="evidence" value="ECO:0007669"/>
    <property type="project" value="TreeGrafter"/>
</dbReference>
<keyword evidence="9" id="KW-0677">Repeat</keyword>
<gene>
    <name evidence="30" type="primary">LOC101070123</name>
</gene>
<feature type="disulfide bond" evidence="22">
    <location>
        <begin position="358"/>
        <end position="367"/>
    </location>
</feature>
<dbReference type="SMART" id="SM00179">
    <property type="entry name" value="EGF_CA"/>
    <property type="match status" value="2"/>
</dbReference>
<evidence type="ECO:0000256" key="21">
    <source>
        <dbReference type="ARBA" id="ARBA00044266"/>
    </source>
</evidence>
<evidence type="ECO:0000256" key="23">
    <source>
        <dbReference type="PROSITE-ProRule" id="PRU00302"/>
    </source>
</evidence>
<evidence type="ECO:0000256" key="12">
    <source>
        <dbReference type="ARBA" id="ARBA00023157"/>
    </source>
</evidence>
<keyword evidence="10" id="KW-0106">Calcium</keyword>
<dbReference type="InterPro" id="IPR013783">
    <property type="entry name" value="Ig-like_fold"/>
</dbReference>
<feature type="domain" description="Link" evidence="29">
    <location>
        <begin position="134"/>
        <end position="229"/>
    </location>
</feature>
<dbReference type="HOGENOM" id="CLU_052285_1_0_1"/>
<evidence type="ECO:0000256" key="1">
    <source>
        <dbReference type="ARBA" id="ARBA00004504"/>
    </source>
</evidence>
<dbReference type="InterPro" id="IPR018378">
    <property type="entry name" value="C-type_lectin_CS"/>
</dbReference>
<evidence type="ECO:0000313" key="31">
    <source>
        <dbReference type="Proteomes" id="UP000005226"/>
    </source>
</evidence>
<evidence type="ECO:0000256" key="16">
    <source>
        <dbReference type="ARBA" id="ARBA00023319"/>
    </source>
</evidence>
<dbReference type="Gene3D" id="2.10.25.10">
    <property type="entry name" value="Laminin"/>
    <property type="match status" value="2"/>
</dbReference>
<reference evidence="30" key="2">
    <citation type="submission" date="2025-08" db="UniProtKB">
        <authorList>
            <consortium name="Ensembl"/>
        </authorList>
    </citation>
    <scope>IDENTIFICATION</scope>
</reference>
<dbReference type="GO" id="GO:0060218">
    <property type="term" value="P:hematopoietic stem cell differentiation"/>
    <property type="evidence" value="ECO:0007669"/>
    <property type="project" value="UniProtKB-ARBA"/>
</dbReference>
<dbReference type="CDD" id="cd00054">
    <property type="entry name" value="EGF_CA"/>
    <property type="match status" value="2"/>
</dbReference>
<dbReference type="InterPro" id="IPR035976">
    <property type="entry name" value="Sushi/SCR/CCP_sf"/>
</dbReference>
<dbReference type="SMART" id="SM00409">
    <property type="entry name" value="IG"/>
    <property type="match status" value="1"/>
</dbReference>
<evidence type="ECO:0000256" key="7">
    <source>
        <dbReference type="ARBA" id="ARBA00022729"/>
    </source>
</evidence>
<dbReference type="InterPro" id="IPR050691">
    <property type="entry name" value="Hyaluronan_bind_Proteoglycan"/>
</dbReference>
<dbReference type="CDD" id="cd00033">
    <property type="entry name" value="CCP"/>
    <property type="match status" value="1"/>
</dbReference>
<dbReference type="PROSITE" id="PS01186">
    <property type="entry name" value="EGF_2"/>
    <property type="match status" value="1"/>
</dbReference>
<keyword evidence="13" id="KW-0325">Glycoprotein</keyword>
<evidence type="ECO:0000259" key="26">
    <source>
        <dbReference type="PROSITE" id="PS50041"/>
    </source>
</evidence>
<dbReference type="FunFam" id="3.10.100.10:FF:000011">
    <property type="entry name" value="Aggrecan core protein"/>
    <property type="match status" value="1"/>
</dbReference>
<dbReference type="SMART" id="SM00445">
    <property type="entry name" value="LINK"/>
    <property type="match status" value="2"/>
</dbReference>
<feature type="domain" description="Sushi" evidence="28">
    <location>
        <begin position="537"/>
        <end position="597"/>
    </location>
</feature>
<feature type="domain" description="EGF-like" evidence="25">
    <location>
        <begin position="370"/>
        <end position="406"/>
    </location>
</feature>
<dbReference type="AlphaFoldDB" id="H2VEI8"/>
<dbReference type="GO" id="GO:1901222">
    <property type="term" value="P:regulation of non-canonical NF-kappaB signal transduction"/>
    <property type="evidence" value="ECO:0007669"/>
    <property type="project" value="UniProtKB-ARBA"/>
</dbReference>
<dbReference type="PROSITE" id="PS50963">
    <property type="entry name" value="LINK_2"/>
    <property type="match status" value="2"/>
</dbReference>
<dbReference type="FunFam" id="3.10.100.10:FF:000003">
    <property type="entry name" value="Versican core protein"/>
    <property type="match status" value="1"/>
</dbReference>
<feature type="domain" description="C-type lectin" evidence="26">
    <location>
        <begin position="419"/>
        <end position="533"/>
    </location>
</feature>
<dbReference type="Gene3D" id="2.60.40.10">
    <property type="entry name" value="Immunoglobulins"/>
    <property type="match status" value="1"/>
</dbReference>
<dbReference type="Pfam" id="PF00059">
    <property type="entry name" value="Lectin_C"/>
    <property type="match status" value="1"/>
</dbReference>
<dbReference type="SUPFAM" id="SSF57535">
    <property type="entry name" value="Complement control module/SCR domain"/>
    <property type="match status" value="1"/>
</dbReference>
<evidence type="ECO:0000256" key="20">
    <source>
        <dbReference type="ARBA" id="ARBA00044263"/>
    </source>
</evidence>
<feature type="disulfide bond" evidence="24">
    <location>
        <begin position="278"/>
        <end position="299"/>
    </location>
</feature>
<dbReference type="PROSITE" id="PS00010">
    <property type="entry name" value="ASX_HYDROXYL"/>
    <property type="match status" value="1"/>
</dbReference>
<dbReference type="FunFam" id="2.10.70.10:FF:000003">
    <property type="entry name" value="Versican core protein"/>
    <property type="match status" value="1"/>
</dbReference>
<dbReference type="SUPFAM" id="SSF56436">
    <property type="entry name" value="C-type lectin-like"/>
    <property type="match status" value="3"/>
</dbReference>
<dbReference type="Gene3D" id="2.10.70.10">
    <property type="entry name" value="Complement Module, domain 1"/>
    <property type="match status" value="1"/>
</dbReference>
<keyword evidence="6 23" id="KW-0768">Sushi</keyword>
<reference evidence="30" key="3">
    <citation type="submission" date="2025-09" db="UniProtKB">
        <authorList>
            <consortium name="Ensembl"/>
        </authorList>
    </citation>
    <scope>IDENTIFICATION</scope>
</reference>
<dbReference type="InterPro" id="IPR016186">
    <property type="entry name" value="C-type_lectin-like/link_sf"/>
</dbReference>
<dbReference type="Proteomes" id="UP000005226">
    <property type="component" value="Chromosome 6"/>
</dbReference>
<evidence type="ECO:0000256" key="5">
    <source>
        <dbReference type="ARBA" id="ARBA00022536"/>
    </source>
</evidence>
<evidence type="ECO:0000313" key="30">
    <source>
        <dbReference type="Ensembl" id="ENSTRUP00000047633.3"/>
    </source>
</evidence>
<evidence type="ECO:0000259" key="28">
    <source>
        <dbReference type="PROSITE" id="PS50923"/>
    </source>
</evidence>
<evidence type="ECO:0000256" key="17">
    <source>
        <dbReference type="ARBA" id="ARBA00043896"/>
    </source>
</evidence>
<dbReference type="InterPro" id="IPR000436">
    <property type="entry name" value="Sushi_SCR_CCP_dom"/>
</dbReference>
<name>H2VEI8_TAKRU</name>
<dbReference type="InterPro" id="IPR018097">
    <property type="entry name" value="EGF_Ca-bd_CS"/>
</dbReference>
<dbReference type="GO" id="GO:0005540">
    <property type="term" value="F:hyaluronic acid binding"/>
    <property type="evidence" value="ECO:0007669"/>
    <property type="project" value="UniProtKB-KW"/>
</dbReference>
<comment type="caution">
    <text evidence="22">Lacks conserved residue(s) required for the propagation of feature annotation.</text>
</comment>
<dbReference type="SMART" id="SM00181">
    <property type="entry name" value="EGF"/>
    <property type="match status" value="2"/>
</dbReference>
<dbReference type="PANTHER" id="PTHR22804:SF6">
    <property type="entry name" value="VERSICAN CORE PROTEIN"/>
    <property type="match status" value="1"/>
</dbReference>
<evidence type="ECO:0000256" key="19">
    <source>
        <dbReference type="ARBA" id="ARBA00044230"/>
    </source>
</evidence>
<dbReference type="InterPro" id="IPR000152">
    <property type="entry name" value="EGF-type_Asp/Asn_hydroxyl_site"/>
</dbReference>
<feature type="domain" description="EGF-like" evidence="25">
    <location>
        <begin position="332"/>
        <end position="368"/>
    </location>
</feature>
<dbReference type="GO" id="GO:0030246">
    <property type="term" value="F:carbohydrate binding"/>
    <property type="evidence" value="ECO:0007669"/>
    <property type="project" value="UniProtKB-KW"/>
</dbReference>
<keyword evidence="12 22" id="KW-1015">Disulfide bond</keyword>
<sequence length="603" mass="67259">MRTEKNSPVIGSLADRVVLPCHFSMTPHTPSPTTLAPMSGSLHTTPGLSDELRVKWTKLEAQGEKVVLVAHNGVVKVGQEYVGRVSVPSHPLSVRDASLIIARVRTSDAGLYRCEVMNGMEDTRDAISLNVTGVVFHYRAKASRYSLDFPGAVEGCRIAGATIATPEQLRTAFEDGLNQCDAGWLADQSVRYPITVPRLGCTGDLLGKPGVRTYGIRDPTEKYDVYCYVDKLKGEVFYPPLGEKLTLQQAKDECEKHDSVLASTGQLFAAWSEGLNGCDYSWLSDGSVRYPVTIPRPQCGGGLLGVRTLYKYENQTGYPDPTERFGVFCFKDLLPCSTSVCQNGGSCYNNGLQDVCRCAPGYTGQHCETEVDECQPNPCLNGATCLDGPVSFTCVCLPSYTGELCEKDTEVCGFGWEKFQSHCYKYMTHQRTWDAAERECRLQGGHLTSILSQEEQEFVNRLGSDYQWIGLNDRMFERDFRWTDGSPMQFDNWRPNQPDSFFQSGEDCVVMIWHEGGQWNDVPCNYLLKFTCKKGTVSCGQPPVVKDARLSGAIKPRYEVNSLLRYHCKQGLIQRHPPTIRCRGNGQWDFPRVTCASREYSCF</sequence>
<evidence type="ECO:0000256" key="10">
    <source>
        <dbReference type="ARBA" id="ARBA00022837"/>
    </source>
</evidence>
<dbReference type="InterPro" id="IPR001881">
    <property type="entry name" value="EGF-like_Ca-bd_dom"/>
</dbReference>
<dbReference type="PROSITE" id="PS00022">
    <property type="entry name" value="EGF_1"/>
    <property type="match status" value="2"/>
</dbReference>
<dbReference type="PROSITE" id="PS50026">
    <property type="entry name" value="EGF_3"/>
    <property type="match status" value="2"/>
</dbReference>
<evidence type="ECO:0000259" key="27">
    <source>
        <dbReference type="PROSITE" id="PS50835"/>
    </source>
</evidence>
<evidence type="ECO:0000256" key="4">
    <source>
        <dbReference type="ARBA" id="ARBA00022530"/>
    </source>
</evidence>
<dbReference type="GO" id="GO:0005615">
    <property type="term" value="C:extracellular space"/>
    <property type="evidence" value="ECO:0007669"/>
    <property type="project" value="TreeGrafter"/>
</dbReference>
<dbReference type="PANTHER" id="PTHR22804">
    <property type="entry name" value="AGGRECAN/VERSICAN PROTEOGLYCAN"/>
    <property type="match status" value="1"/>
</dbReference>
<dbReference type="SUPFAM" id="SSF48726">
    <property type="entry name" value="Immunoglobulin"/>
    <property type="match status" value="1"/>
</dbReference>
<dbReference type="GO" id="GO:0033165">
    <property type="term" value="C:interphotoreceptor matrix"/>
    <property type="evidence" value="ECO:0007669"/>
    <property type="project" value="UniProtKB-SubCell"/>
</dbReference>
<dbReference type="SMART" id="SM00032">
    <property type="entry name" value="CCP"/>
    <property type="match status" value="1"/>
</dbReference>
<dbReference type="SMART" id="SM00034">
    <property type="entry name" value="CLECT"/>
    <property type="match status" value="1"/>
</dbReference>
<dbReference type="GO" id="GO:0002052">
    <property type="term" value="P:positive regulation of neuroblast proliferation"/>
    <property type="evidence" value="ECO:0007669"/>
    <property type="project" value="TreeGrafter"/>
</dbReference>
<evidence type="ECO:0000256" key="24">
    <source>
        <dbReference type="PROSITE-ProRule" id="PRU00323"/>
    </source>
</evidence>
<keyword evidence="11" id="KW-0654">Proteoglycan</keyword>
<organism evidence="30 31">
    <name type="scientific">Takifugu rubripes</name>
    <name type="common">Japanese pufferfish</name>
    <name type="synonym">Fugu rubripes</name>
    <dbReference type="NCBI Taxonomy" id="31033"/>
    <lineage>
        <taxon>Eukaryota</taxon>
        <taxon>Metazoa</taxon>
        <taxon>Chordata</taxon>
        <taxon>Craniata</taxon>
        <taxon>Vertebrata</taxon>
        <taxon>Euteleostomi</taxon>
        <taxon>Actinopterygii</taxon>
        <taxon>Neopterygii</taxon>
        <taxon>Teleostei</taxon>
        <taxon>Neoteleostei</taxon>
        <taxon>Acanthomorphata</taxon>
        <taxon>Eupercaria</taxon>
        <taxon>Tetraodontiformes</taxon>
        <taxon>Tetradontoidea</taxon>
        <taxon>Tetraodontidae</taxon>
        <taxon>Takifugu</taxon>
    </lineage>
</organism>
<dbReference type="GO" id="GO:0005509">
    <property type="term" value="F:calcium ion binding"/>
    <property type="evidence" value="ECO:0007669"/>
    <property type="project" value="InterPro"/>
</dbReference>